<reference evidence="1" key="1">
    <citation type="submission" date="2015-12" db="EMBL/GenBank/DDBJ databases">
        <title>Update maize B73 reference genome by single molecule sequencing technologies.</title>
        <authorList>
            <consortium name="Maize Genome Sequencing Project"/>
            <person name="Ware D."/>
        </authorList>
    </citation>
    <scope>NUCLEOTIDE SEQUENCE</scope>
    <source>
        <tissue evidence="1">Seedling</tissue>
    </source>
</reference>
<dbReference type="AlphaFoldDB" id="A0A1D6P9G9"/>
<sequence length="46" mass="5020">MLCFTPWPGSRISVDRLGGLGTGMGCRVESELVLCYSCTPIVYTLH</sequence>
<name>A0A1D6P9G9_MAIZE</name>
<accession>A0A1D6P9G9</accession>
<gene>
    <name evidence="1" type="ORF">ZEAMMB73_Zm00001d047435</name>
</gene>
<organism evidence="1">
    <name type="scientific">Zea mays</name>
    <name type="common">Maize</name>
    <dbReference type="NCBI Taxonomy" id="4577"/>
    <lineage>
        <taxon>Eukaryota</taxon>
        <taxon>Viridiplantae</taxon>
        <taxon>Streptophyta</taxon>
        <taxon>Embryophyta</taxon>
        <taxon>Tracheophyta</taxon>
        <taxon>Spermatophyta</taxon>
        <taxon>Magnoliopsida</taxon>
        <taxon>Liliopsida</taxon>
        <taxon>Poales</taxon>
        <taxon>Poaceae</taxon>
        <taxon>PACMAD clade</taxon>
        <taxon>Panicoideae</taxon>
        <taxon>Andropogonodae</taxon>
        <taxon>Andropogoneae</taxon>
        <taxon>Tripsacinae</taxon>
        <taxon>Zea</taxon>
    </lineage>
</organism>
<protein>
    <submittedName>
        <fullName evidence="1">Stomatal closure-related actin-binding protein 1</fullName>
    </submittedName>
</protein>
<dbReference type="EMBL" id="CM000785">
    <property type="protein sequence ID" value="AQL06433.1"/>
    <property type="molecule type" value="Genomic_DNA"/>
</dbReference>
<evidence type="ECO:0000313" key="1">
    <source>
        <dbReference type="EMBL" id="AQL06433.1"/>
    </source>
</evidence>
<proteinExistence type="predicted"/>